<comment type="caution">
    <text evidence="3">The sequence shown here is derived from an EMBL/GenBank/DDBJ whole genome shotgun (WGS) entry which is preliminary data.</text>
</comment>
<dbReference type="EMBL" id="BQNB010019809">
    <property type="protein sequence ID" value="GJT89290.1"/>
    <property type="molecule type" value="Genomic_DNA"/>
</dbReference>
<reference evidence="3" key="2">
    <citation type="submission" date="2022-01" db="EMBL/GenBank/DDBJ databases">
        <authorList>
            <person name="Yamashiro T."/>
            <person name="Shiraishi A."/>
            <person name="Satake H."/>
            <person name="Nakayama K."/>
        </authorList>
    </citation>
    <scope>NUCLEOTIDE SEQUENCE</scope>
</reference>
<dbReference type="Pfam" id="PF00076">
    <property type="entry name" value="RRM_1"/>
    <property type="match status" value="1"/>
</dbReference>
<evidence type="ECO:0000256" key="1">
    <source>
        <dbReference type="PROSITE-ProRule" id="PRU00176"/>
    </source>
</evidence>
<dbReference type="PROSITE" id="PS50102">
    <property type="entry name" value="RRM"/>
    <property type="match status" value="1"/>
</dbReference>
<dbReference type="Gene3D" id="3.30.70.330">
    <property type="match status" value="1"/>
</dbReference>
<name>A0ABQ5HNA5_9ASTR</name>
<evidence type="ECO:0000313" key="3">
    <source>
        <dbReference type="EMBL" id="GJT89290.1"/>
    </source>
</evidence>
<dbReference type="CDD" id="cd00590">
    <property type="entry name" value="RRM_SF"/>
    <property type="match status" value="1"/>
</dbReference>
<keyword evidence="1" id="KW-0694">RNA-binding</keyword>
<dbReference type="Proteomes" id="UP001151760">
    <property type="component" value="Unassembled WGS sequence"/>
</dbReference>
<gene>
    <name evidence="3" type="ORF">Tco_1071007</name>
</gene>
<sequence>MGFIDWQEVSRKKHRFISKEDDMAKISTSIFVTNFSDSFTAKDLFHTCSTYGHVVDSYIPFKKSKTGKRFGFVRFINVFNVDHLVNNLCTIWVGKHKLHANIIRFQRSSKKETSPVAVKTNRPNTKDLGVSNSNSSYVHVVKSNHSSMVDESSPALVLDFECLQVRDVCNSVMGRVKELALLSNLKSAFSNEGFIDFKIRYMGELWVWLEFASANAKTLFLDNVGENSWFSVLKEGSLDFVPDGRIVWIDVEGVPFKLWSNKNVSKRIFS</sequence>
<dbReference type="SMART" id="SM00360">
    <property type="entry name" value="RRM"/>
    <property type="match status" value="1"/>
</dbReference>
<keyword evidence="4" id="KW-1185">Reference proteome</keyword>
<proteinExistence type="predicted"/>
<reference evidence="3" key="1">
    <citation type="journal article" date="2022" name="Int. J. Mol. Sci.">
        <title>Draft Genome of Tanacetum Coccineum: Genomic Comparison of Closely Related Tanacetum-Family Plants.</title>
        <authorList>
            <person name="Yamashiro T."/>
            <person name="Shiraishi A."/>
            <person name="Nakayama K."/>
            <person name="Satake H."/>
        </authorList>
    </citation>
    <scope>NUCLEOTIDE SEQUENCE</scope>
</reference>
<evidence type="ECO:0000259" key="2">
    <source>
        <dbReference type="PROSITE" id="PS50102"/>
    </source>
</evidence>
<accession>A0ABQ5HNA5</accession>
<dbReference type="SUPFAM" id="SSF54928">
    <property type="entry name" value="RNA-binding domain, RBD"/>
    <property type="match status" value="1"/>
</dbReference>
<dbReference type="InterPro" id="IPR012677">
    <property type="entry name" value="Nucleotide-bd_a/b_plait_sf"/>
</dbReference>
<protein>
    <submittedName>
        <fullName evidence="3">Nucleotide-binding alpha-beta plait domain-containing protein</fullName>
    </submittedName>
</protein>
<dbReference type="InterPro" id="IPR035979">
    <property type="entry name" value="RBD_domain_sf"/>
</dbReference>
<feature type="domain" description="RRM" evidence="2">
    <location>
        <begin position="28"/>
        <end position="110"/>
    </location>
</feature>
<organism evidence="3 4">
    <name type="scientific">Tanacetum coccineum</name>
    <dbReference type="NCBI Taxonomy" id="301880"/>
    <lineage>
        <taxon>Eukaryota</taxon>
        <taxon>Viridiplantae</taxon>
        <taxon>Streptophyta</taxon>
        <taxon>Embryophyta</taxon>
        <taxon>Tracheophyta</taxon>
        <taxon>Spermatophyta</taxon>
        <taxon>Magnoliopsida</taxon>
        <taxon>eudicotyledons</taxon>
        <taxon>Gunneridae</taxon>
        <taxon>Pentapetalae</taxon>
        <taxon>asterids</taxon>
        <taxon>campanulids</taxon>
        <taxon>Asterales</taxon>
        <taxon>Asteraceae</taxon>
        <taxon>Asteroideae</taxon>
        <taxon>Anthemideae</taxon>
        <taxon>Anthemidinae</taxon>
        <taxon>Tanacetum</taxon>
    </lineage>
</organism>
<evidence type="ECO:0000313" key="4">
    <source>
        <dbReference type="Proteomes" id="UP001151760"/>
    </source>
</evidence>
<dbReference type="InterPro" id="IPR000504">
    <property type="entry name" value="RRM_dom"/>
</dbReference>